<protein>
    <recommendedName>
        <fullName evidence="4">Lipoprotein</fullName>
    </recommendedName>
</protein>
<keyword evidence="1" id="KW-0732">Signal</keyword>
<evidence type="ECO:0000313" key="3">
    <source>
        <dbReference type="Proteomes" id="UP000295367"/>
    </source>
</evidence>
<keyword evidence="3" id="KW-1185">Reference proteome</keyword>
<proteinExistence type="predicted"/>
<dbReference type="EMBL" id="SMCO01000030">
    <property type="protein sequence ID" value="TCV80114.1"/>
    <property type="molecule type" value="Genomic_DNA"/>
</dbReference>
<dbReference type="RefSeq" id="WP_124946508.1">
    <property type="nucleotide sequence ID" value="NZ_BHVT01000036.1"/>
</dbReference>
<evidence type="ECO:0000313" key="2">
    <source>
        <dbReference type="EMBL" id="TCV80114.1"/>
    </source>
</evidence>
<reference evidence="2 3" key="1">
    <citation type="submission" date="2019-03" db="EMBL/GenBank/DDBJ databases">
        <title>Genomic Encyclopedia of Type Strains, Phase IV (KMG-IV): sequencing the most valuable type-strain genomes for metagenomic binning, comparative biology and taxonomic classification.</title>
        <authorList>
            <person name="Goeker M."/>
        </authorList>
    </citation>
    <scope>NUCLEOTIDE SEQUENCE [LARGE SCALE GENOMIC DNA]</scope>
    <source>
        <strain evidence="2 3">DSM 100309</strain>
    </source>
</reference>
<accession>A0A4R3XVB7</accession>
<gene>
    <name evidence="2" type="ORF">EDC63_13027</name>
</gene>
<dbReference type="PROSITE" id="PS51257">
    <property type="entry name" value="PROKAR_LIPOPROTEIN"/>
    <property type="match status" value="1"/>
</dbReference>
<evidence type="ECO:0000256" key="1">
    <source>
        <dbReference type="SAM" id="SignalP"/>
    </source>
</evidence>
<dbReference type="Proteomes" id="UP000295367">
    <property type="component" value="Unassembled WGS sequence"/>
</dbReference>
<feature type="chain" id="PRO_5020640848" description="Lipoprotein" evidence="1">
    <location>
        <begin position="23"/>
        <end position="72"/>
    </location>
</feature>
<comment type="caution">
    <text evidence="2">The sequence shown here is derived from an EMBL/GenBank/DDBJ whole genome shotgun (WGS) entry which is preliminary data.</text>
</comment>
<feature type="signal peptide" evidence="1">
    <location>
        <begin position="1"/>
        <end position="22"/>
    </location>
</feature>
<dbReference type="AlphaFoldDB" id="A0A4R3XVB7"/>
<name>A0A4R3XVB7_9PROT</name>
<organism evidence="2 3">
    <name type="scientific">Sulfurirhabdus autotrophica</name>
    <dbReference type="NCBI Taxonomy" id="1706046"/>
    <lineage>
        <taxon>Bacteria</taxon>
        <taxon>Pseudomonadati</taxon>
        <taxon>Pseudomonadota</taxon>
        <taxon>Betaproteobacteria</taxon>
        <taxon>Nitrosomonadales</taxon>
        <taxon>Sulfuricellaceae</taxon>
        <taxon>Sulfurirhabdus</taxon>
    </lineage>
</organism>
<sequence>MRTKFTIVFFAQILLLSGCANKETAYANIYEGLKTRNVIMNPVSEQKPSDKSMSYQEYEAERKKLLESNGEK</sequence>
<evidence type="ECO:0008006" key="4">
    <source>
        <dbReference type="Google" id="ProtNLM"/>
    </source>
</evidence>